<dbReference type="PROSITE" id="PS51729">
    <property type="entry name" value="GNAT_YJDJ"/>
    <property type="match status" value="1"/>
</dbReference>
<evidence type="ECO:0000313" key="4">
    <source>
        <dbReference type="Proteomes" id="UP000515838"/>
    </source>
</evidence>
<dbReference type="InterPro" id="IPR031165">
    <property type="entry name" value="GNAT_YJDJ"/>
</dbReference>
<sequence length="97" mass="10633">MTHDALTPDVHHDPDARRLHTRVEGHEAELRYSLRGGRMVIDHTGVPDAIGGRGIAGILVKAALDLARARGWRVVPACSYSAAYVQRHPEYADLIEG</sequence>
<dbReference type="PANTHER" id="PTHR31435">
    <property type="entry name" value="PROTEIN NATD1"/>
    <property type="match status" value="1"/>
</dbReference>
<dbReference type="GO" id="GO:0016740">
    <property type="term" value="F:transferase activity"/>
    <property type="evidence" value="ECO:0007669"/>
    <property type="project" value="UniProtKB-KW"/>
</dbReference>
<reference evidence="3 4" key="1">
    <citation type="submission" date="2020-08" db="EMBL/GenBank/DDBJ databases">
        <title>Streptomycin Non-resistant strain, P. mexicana.</title>
        <authorList>
            <person name="Ganesh-Kumar S."/>
            <person name="Zhe T."/>
            <person name="Yu Z."/>
            <person name="Min Y."/>
        </authorList>
    </citation>
    <scope>NUCLEOTIDE SEQUENCE [LARGE SCALE GENOMIC DNA]</scope>
    <source>
        <strain evidence="3 4">GTZY2</strain>
    </source>
</reference>
<evidence type="ECO:0000259" key="2">
    <source>
        <dbReference type="PROSITE" id="PS51729"/>
    </source>
</evidence>
<evidence type="ECO:0000313" key="3">
    <source>
        <dbReference type="EMBL" id="QNN76621.1"/>
    </source>
</evidence>
<evidence type="ECO:0000256" key="1">
    <source>
        <dbReference type="SAM" id="MobiDB-lite"/>
    </source>
</evidence>
<dbReference type="Pfam" id="PF14542">
    <property type="entry name" value="Acetyltransf_CG"/>
    <property type="match status" value="1"/>
</dbReference>
<organism evidence="3 4">
    <name type="scientific">Pseudoxanthomonas mexicana</name>
    <dbReference type="NCBI Taxonomy" id="128785"/>
    <lineage>
        <taxon>Bacteria</taxon>
        <taxon>Pseudomonadati</taxon>
        <taxon>Pseudomonadota</taxon>
        <taxon>Gammaproteobacteria</taxon>
        <taxon>Lysobacterales</taxon>
        <taxon>Lysobacteraceae</taxon>
        <taxon>Pseudoxanthomonas</taxon>
    </lineage>
</organism>
<dbReference type="EMBL" id="CP060731">
    <property type="protein sequence ID" value="QNN76621.1"/>
    <property type="molecule type" value="Genomic_DNA"/>
</dbReference>
<dbReference type="Gene3D" id="3.40.630.30">
    <property type="match status" value="1"/>
</dbReference>
<name>A0A7G9T946_PSEMX</name>
<dbReference type="GeneID" id="81471654"/>
<accession>A0A7G9T946</accession>
<dbReference type="Proteomes" id="UP000515838">
    <property type="component" value="Chromosome"/>
</dbReference>
<feature type="region of interest" description="Disordered" evidence="1">
    <location>
        <begin position="1"/>
        <end position="20"/>
    </location>
</feature>
<feature type="compositionally biased region" description="Basic and acidic residues" evidence="1">
    <location>
        <begin position="9"/>
        <end position="20"/>
    </location>
</feature>
<dbReference type="RefSeq" id="WP_187572393.1">
    <property type="nucleotide sequence ID" value="NZ_CP060731.1"/>
</dbReference>
<keyword evidence="3" id="KW-0808">Transferase</keyword>
<dbReference type="AlphaFoldDB" id="A0A7G9T946"/>
<dbReference type="PANTHER" id="PTHR31435:SF9">
    <property type="entry name" value="PROTEIN NATD1"/>
    <property type="match status" value="1"/>
</dbReference>
<dbReference type="InterPro" id="IPR016181">
    <property type="entry name" value="Acyl_CoA_acyltransferase"/>
</dbReference>
<dbReference type="InterPro" id="IPR045057">
    <property type="entry name" value="Gcn5-rel_NAT"/>
</dbReference>
<dbReference type="SUPFAM" id="SSF55729">
    <property type="entry name" value="Acyl-CoA N-acyltransferases (Nat)"/>
    <property type="match status" value="1"/>
</dbReference>
<proteinExistence type="predicted"/>
<gene>
    <name evidence="3" type="ORF">IAE60_11770</name>
</gene>
<protein>
    <submittedName>
        <fullName evidence="3">N-acetyltransferase</fullName>
    </submittedName>
</protein>
<feature type="domain" description="N-acetyltransferase" evidence="2">
    <location>
        <begin position="11"/>
        <end position="96"/>
    </location>
</feature>